<dbReference type="InterPro" id="IPR013103">
    <property type="entry name" value="RVT_2"/>
</dbReference>
<evidence type="ECO:0000313" key="2">
    <source>
        <dbReference type="EMBL" id="GEV12446.1"/>
    </source>
</evidence>
<gene>
    <name evidence="2" type="ORF">Tci_084423</name>
</gene>
<dbReference type="CDD" id="cd09272">
    <property type="entry name" value="RNase_HI_RT_Ty1"/>
    <property type="match status" value="1"/>
</dbReference>
<organism evidence="2">
    <name type="scientific">Tanacetum cinerariifolium</name>
    <name type="common">Dalmatian daisy</name>
    <name type="synonym">Chrysanthemum cinerariifolium</name>
    <dbReference type="NCBI Taxonomy" id="118510"/>
    <lineage>
        <taxon>Eukaryota</taxon>
        <taxon>Viridiplantae</taxon>
        <taxon>Streptophyta</taxon>
        <taxon>Embryophyta</taxon>
        <taxon>Tracheophyta</taxon>
        <taxon>Spermatophyta</taxon>
        <taxon>Magnoliopsida</taxon>
        <taxon>eudicotyledons</taxon>
        <taxon>Gunneridae</taxon>
        <taxon>Pentapetalae</taxon>
        <taxon>asterids</taxon>
        <taxon>campanulids</taxon>
        <taxon>Asterales</taxon>
        <taxon>Asteraceae</taxon>
        <taxon>Asteroideae</taxon>
        <taxon>Anthemideae</taxon>
        <taxon>Anthemidinae</taxon>
        <taxon>Tanacetum</taxon>
    </lineage>
</organism>
<proteinExistence type="predicted"/>
<reference evidence="2" key="1">
    <citation type="journal article" date="2019" name="Sci. Rep.">
        <title>Draft genome of Tanacetum cinerariifolium, the natural source of mosquito coil.</title>
        <authorList>
            <person name="Yamashiro T."/>
            <person name="Shiraishi A."/>
            <person name="Satake H."/>
            <person name="Nakayama K."/>
        </authorList>
    </citation>
    <scope>NUCLEOTIDE SEQUENCE</scope>
</reference>
<dbReference type="Pfam" id="PF07727">
    <property type="entry name" value="RVT_2"/>
    <property type="match status" value="1"/>
</dbReference>
<name>A0A699GU35_TANCI</name>
<dbReference type="PANTHER" id="PTHR11439:SF442">
    <property type="entry name" value="CYSTEINE-RICH RLK (RECEPTOR-LIKE PROTEIN KINASE) 8"/>
    <property type="match status" value="1"/>
</dbReference>
<comment type="caution">
    <text evidence="2">The sequence shown here is derived from an EMBL/GenBank/DDBJ whole genome shotgun (WGS) entry which is preliminary data.</text>
</comment>
<dbReference type="EMBL" id="BKCJ010015262">
    <property type="protein sequence ID" value="GEV12446.1"/>
    <property type="molecule type" value="Genomic_DNA"/>
</dbReference>
<sequence>MKNKVEAQPRKVNKKNRVVEPIRDGDVKHSQLNTNSKLICATCKKSMFNGIHDMCLLDFVENVNSHAKSAKKHKKQKIWKPTGHVFTEYLDFGCSKPMIGNCSQLMNFVSNILVQEAVAPRAVVLADSPMSTSIDQDALSIKLQTSKTEPSWIDAMQEEIYEFQRLQVWELVSCPDKVLLIKLKWIYKVKTDEFDGVLKNKARLVAQGFRQKEGINFEESYAPVARIEAICAIDSTLFTRQAGNDLLLGKQVDAILYRGMIGSLVYLTSSRPDLIYAVCICALYQAKPTKKHLQSIKRIFRYLKGTINMGLWYSKDTSMSLTSYADANHAGCRDNRRSTSGSAQFLGDKLVSWSSKKQKCMAILSTEAAYIALSGCCAQILWLRSQLTNYGFQFNKIPLYCDNKSAITLCGNNVQHSRAKHISVCYHFIKDQVKNGIVGLYFVWTEYQQSDIFTKPFPRERFNFLIEMLDIRSMSPKTLKHLAEKMLSDGGNSYPVSYVHKKT</sequence>
<dbReference type="PANTHER" id="PTHR11439">
    <property type="entry name" value="GAG-POL-RELATED RETROTRANSPOSON"/>
    <property type="match status" value="1"/>
</dbReference>
<feature type="domain" description="Reverse transcriptase Ty1/copia-type" evidence="1">
    <location>
        <begin position="167"/>
        <end position="230"/>
    </location>
</feature>
<accession>A0A699GU35</accession>
<evidence type="ECO:0000259" key="1">
    <source>
        <dbReference type="Pfam" id="PF07727"/>
    </source>
</evidence>
<dbReference type="AlphaFoldDB" id="A0A699GU35"/>
<protein>
    <submittedName>
        <fullName evidence="2">Copia protein</fullName>
    </submittedName>
</protein>